<proteinExistence type="predicted"/>
<feature type="domain" description="HTH OST-type" evidence="4">
    <location>
        <begin position="119"/>
        <end position="201"/>
    </location>
</feature>
<evidence type="ECO:0000259" key="3">
    <source>
        <dbReference type="PROSITE" id="PS50103"/>
    </source>
</evidence>
<reference evidence="5" key="1">
    <citation type="submission" date="2021-11" db="EMBL/GenBank/DDBJ databases">
        <authorList>
            <consortium name="Genoscope - CEA"/>
            <person name="William W."/>
        </authorList>
    </citation>
    <scope>NUCLEOTIDE SEQUENCE</scope>
</reference>
<feature type="region of interest" description="Disordered" evidence="2">
    <location>
        <begin position="82"/>
        <end position="114"/>
    </location>
</feature>
<accession>A0A8J2X6U4</accession>
<dbReference type="InterPro" id="IPR041966">
    <property type="entry name" value="LOTUS-like"/>
</dbReference>
<gene>
    <name evidence="5" type="ORF">PECAL_6P03160</name>
</gene>
<organism evidence="5 6">
    <name type="scientific">Pelagomonas calceolata</name>
    <dbReference type="NCBI Taxonomy" id="35677"/>
    <lineage>
        <taxon>Eukaryota</taxon>
        <taxon>Sar</taxon>
        <taxon>Stramenopiles</taxon>
        <taxon>Ochrophyta</taxon>
        <taxon>Pelagophyceae</taxon>
        <taxon>Pelagomonadales</taxon>
        <taxon>Pelagomonadaceae</taxon>
        <taxon>Pelagomonas</taxon>
    </lineage>
</organism>
<dbReference type="EMBL" id="CAKKNE010000006">
    <property type="protein sequence ID" value="CAH0378721.1"/>
    <property type="molecule type" value="Genomic_DNA"/>
</dbReference>
<protein>
    <recommendedName>
        <fullName evidence="7">C3H1-type domain-containing protein</fullName>
    </recommendedName>
</protein>
<dbReference type="GO" id="GO:0008270">
    <property type="term" value="F:zinc ion binding"/>
    <property type="evidence" value="ECO:0007669"/>
    <property type="project" value="UniProtKB-KW"/>
</dbReference>
<dbReference type="Gene3D" id="3.30.420.610">
    <property type="entry name" value="LOTUS domain-like"/>
    <property type="match status" value="2"/>
</dbReference>
<dbReference type="PROSITE" id="PS51644">
    <property type="entry name" value="HTH_OST"/>
    <property type="match status" value="2"/>
</dbReference>
<dbReference type="PROSITE" id="PS50103">
    <property type="entry name" value="ZF_C3H1"/>
    <property type="match status" value="1"/>
</dbReference>
<sequence length="460" mass="50564">MAENIPLLNESMNGARLAGVVDYLRHQKRDVYYGFVGPAREEGQPTNKANQAYFTQRDWLGGETLQRGAEVAFTLSYKDGKPQANDITPVEQDPALLQKKKPQNKKPLQRKDTKSTKLTLETLSTRVLELVDAEDGELLSANLNRRYRRKYGCDLDFRSLGFERLNQCLREVPGVSVGIGARAVVDRTEGEKKPTTSKKATVTCCYFLRDACDKGDACRYVHQKPLPAGEKCSWGARCRFGCAPQVEKEAPAVTGDLDALCDQVLKLCDQHGSILLANLPKTYSTAYKTKINPRDYGHEKLAHVLQGLQGLHVETGPRGFVAREGDDVQPPPQTSTEKKPVRVVSEKASPDTLEALSTEILQVIDANEGEVLAAHLPKRYHRTFGKKLVPQDYGCEKLLELLRATPRVGCGSGPRATVTRSAPRAPAAAEDDTDLANPTIDTIEVCDLGAHAPTFTPSAQ</sequence>
<dbReference type="InterPro" id="IPR012340">
    <property type="entry name" value="NA-bd_OB-fold"/>
</dbReference>
<dbReference type="CDD" id="cd08824">
    <property type="entry name" value="LOTUS"/>
    <property type="match status" value="2"/>
</dbReference>
<feature type="domain" description="HTH OST-type" evidence="4">
    <location>
        <begin position="352"/>
        <end position="424"/>
    </location>
</feature>
<keyword evidence="1" id="KW-0862">Zinc</keyword>
<dbReference type="InterPro" id="IPR000571">
    <property type="entry name" value="Znf_CCCH"/>
</dbReference>
<feature type="region of interest" description="Disordered" evidence="2">
    <location>
        <begin position="411"/>
        <end position="432"/>
    </location>
</feature>
<keyword evidence="1" id="KW-0479">Metal-binding</keyword>
<keyword evidence="6" id="KW-1185">Reference proteome</keyword>
<feature type="domain" description="C3H1-type" evidence="3">
    <location>
        <begin position="198"/>
        <end position="225"/>
    </location>
</feature>
<name>A0A8J2X6U4_9STRA</name>
<dbReference type="Gene3D" id="2.40.50.140">
    <property type="entry name" value="Nucleic acid-binding proteins"/>
    <property type="match status" value="1"/>
</dbReference>
<evidence type="ECO:0008006" key="7">
    <source>
        <dbReference type="Google" id="ProtNLM"/>
    </source>
</evidence>
<evidence type="ECO:0000259" key="4">
    <source>
        <dbReference type="PROSITE" id="PS51644"/>
    </source>
</evidence>
<evidence type="ECO:0000256" key="1">
    <source>
        <dbReference type="PROSITE-ProRule" id="PRU00723"/>
    </source>
</evidence>
<evidence type="ECO:0000256" key="2">
    <source>
        <dbReference type="SAM" id="MobiDB-lite"/>
    </source>
</evidence>
<feature type="zinc finger region" description="C3H1-type" evidence="1">
    <location>
        <begin position="198"/>
        <end position="225"/>
    </location>
</feature>
<dbReference type="InterPro" id="IPR025605">
    <property type="entry name" value="OST-HTH/LOTUS_dom"/>
</dbReference>
<feature type="compositionally biased region" description="Basic residues" evidence="2">
    <location>
        <begin position="98"/>
        <end position="108"/>
    </location>
</feature>
<dbReference type="AlphaFoldDB" id="A0A8J2X6U4"/>
<evidence type="ECO:0000313" key="6">
    <source>
        <dbReference type="Proteomes" id="UP000789595"/>
    </source>
</evidence>
<keyword evidence="1" id="KW-0863">Zinc-finger</keyword>
<dbReference type="Proteomes" id="UP000789595">
    <property type="component" value="Unassembled WGS sequence"/>
</dbReference>
<evidence type="ECO:0000313" key="5">
    <source>
        <dbReference type="EMBL" id="CAH0378721.1"/>
    </source>
</evidence>
<dbReference type="Pfam" id="PF12872">
    <property type="entry name" value="OST-HTH"/>
    <property type="match status" value="3"/>
</dbReference>
<comment type="caution">
    <text evidence="5">The sequence shown here is derived from an EMBL/GenBank/DDBJ whole genome shotgun (WGS) entry which is preliminary data.</text>
</comment>